<evidence type="ECO:0000256" key="3">
    <source>
        <dbReference type="ARBA" id="ARBA00022737"/>
    </source>
</evidence>
<dbReference type="PANTHER" id="PTHR10876">
    <property type="entry name" value="ZINC FINGER PROTEIN ZPR1"/>
    <property type="match status" value="1"/>
</dbReference>
<evidence type="ECO:0000256" key="6">
    <source>
        <dbReference type="ARBA" id="ARBA00074960"/>
    </source>
</evidence>
<dbReference type="GO" id="GO:0005634">
    <property type="term" value="C:nucleus"/>
    <property type="evidence" value="ECO:0007669"/>
    <property type="project" value="TreeGrafter"/>
</dbReference>
<dbReference type="Pfam" id="PF03367">
    <property type="entry name" value="Zn_ribbon_ZPR1"/>
    <property type="match status" value="2"/>
</dbReference>
<sequence length="423" mass="46537">MSGITTESVRGVGSLFRDLDADDEESQTTQMESMCMNCHENGTTRLLLSRIPFFREVILSSFHCDHCHWSDTEVQSAGRIQDQGVRYSVRVASRRDLDREVVRSDSAAVRIPELDFEVPAFTQKGSLSTVEGLLDRAVAALEQDQAARRDACPDVAARIEQFVARLRRLKAAQDPFTLVVEDVSGNSFVENPAAPQRDDAMTSMRDEVLVFPTNCPECNAPASTRMKLVQIPHFKEVVIMATNCDACGHRTNEVKSGGATEPLGTRITLRVTCAADVSRDVLKSETCRVLIPELEFELGMAMLGGKFTTLEGLLADVRDVVAAKNPFLCGDSGGAATTADRAAKLRRFAEQLDLIAAGGMVVHVVLDDPAGNSYVQNVYAPDPDPEMTVEKYERSHEQNEELGLNDMKTEGYEEERGEEEPSE</sequence>
<evidence type="ECO:0000256" key="2">
    <source>
        <dbReference type="ARBA" id="ARBA00022723"/>
    </source>
</evidence>
<dbReference type="Proteomes" id="UP001174136">
    <property type="component" value="Unassembled WGS sequence"/>
</dbReference>
<feature type="compositionally biased region" description="Basic and acidic residues" evidence="7">
    <location>
        <begin position="388"/>
        <end position="399"/>
    </location>
</feature>
<organism evidence="9 10">
    <name type="scientific">Merluccius polli</name>
    <name type="common">Benguela hake</name>
    <name type="synonym">Merluccius cadenati</name>
    <dbReference type="NCBI Taxonomy" id="89951"/>
    <lineage>
        <taxon>Eukaryota</taxon>
        <taxon>Metazoa</taxon>
        <taxon>Chordata</taxon>
        <taxon>Craniata</taxon>
        <taxon>Vertebrata</taxon>
        <taxon>Euteleostomi</taxon>
        <taxon>Actinopterygii</taxon>
        <taxon>Neopterygii</taxon>
        <taxon>Teleostei</taxon>
        <taxon>Neoteleostei</taxon>
        <taxon>Acanthomorphata</taxon>
        <taxon>Zeiogadaria</taxon>
        <taxon>Gadariae</taxon>
        <taxon>Gadiformes</taxon>
        <taxon>Gadoidei</taxon>
        <taxon>Merlucciidae</taxon>
        <taxon>Merluccius</taxon>
    </lineage>
</organism>
<keyword evidence="2" id="KW-0479">Metal-binding</keyword>
<dbReference type="AlphaFoldDB" id="A0AA47M0Z7"/>
<dbReference type="FunFam" id="2.60.120.1040:FF:000001">
    <property type="entry name" value="Zinc finger protein ZPR1"/>
    <property type="match status" value="1"/>
</dbReference>
<protein>
    <recommendedName>
        <fullName evidence="6">Zinc finger protein ZPR1</fullName>
    </recommendedName>
</protein>
<dbReference type="InterPro" id="IPR042451">
    <property type="entry name" value="ZPR1_A/B_dom"/>
</dbReference>
<evidence type="ECO:0000256" key="7">
    <source>
        <dbReference type="SAM" id="MobiDB-lite"/>
    </source>
</evidence>
<evidence type="ECO:0000256" key="1">
    <source>
        <dbReference type="ARBA" id="ARBA00008354"/>
    </source>
</evidence>
<evidence type="ECO:0000256" key="5">
    <source>
        <dbReference type="ARBA" id="ARBA00022833"/>
    </source>
</evidence>
<evidence type="ECO:0000259" key="8">
    <source>
        <dbReference type="SMART" id="SM00709"/>
    </source>
</evidence>
<dbReference type="PANTHER" id="PTHR10876:SF0">
    <property type="entry name" value="ZINC FINGER PROTEIN ZPR1"/>
    <property type="match status" value="1"/>
</dbReference>
<dbReference type="InterPro" id="IPR056180">
    <property type="entry name" value="ZPR1_jr_dom"/>
</dbReference>
<evidence type="ECO:0000313" key="9">
    <source>
        <dbReference type="EMBL" id="KAK0131606.1"/>
    </source>
</evidence>
<dbReference type="Gene3D" id="2.20.25.420">
    <property type="entry name" value="ZPR1, zinc finger domain"/>
    <property type="match status" value="2"/>
</dbReference>
<comment type="caution">
    <text evidence="9">The sequence shown here is derived from an EMBL/GenBank/DDBJ whole genome shotgun (WGS) entry which is preliminary data.</text>
</comment>
<evidence type="ECO:0000313" key="10">
    <source>
        <dbReference type="Proteomes" id="UP001174136"/>
    </source>
</evidence>
<gene>
    <name evidence="9" type="primary">Zpr1</name>
    <name evidence="9" type="ORF">N1851_033683</name>
</gene>
<dbReference type="GO" id="GO:0048731">
    <property type="term" value="P:system development"/>
    <property type="evidence" value="ECO:0007669"/>
    <property type="project" value="UniProtKB-ARBA"/>
</dbReference>
<dbReference type="FunFam" id="2.20.25.420:FF:000001">
    <property type="entry name" value="Zinc finger protein ZPR1"/>
    <property type="match status" value="1"/>
</dbReference>
<dbReference type="InterPro" id="IPR042452">
    <property type="entry name" value="ZPR1_Znf1/2"/>
</dbReference>
<feature type="domain" description="Zinc finger ZPR1-type" evidence="8">
    <location>
        <begin position="213"/>
        <end position="377"/>
    </location>
</feature>
<keyword evidence="3" id="KW-0677">Repeat</keyword>
<proteinExistence type="inferred from homology"/>
<feature type="domain" description="Zinc finger ZPR1-type" evidence="8">
    <location>
        <begin position="33"/>
        <end position="191"/>
    </location>
</feature>
<dbReference type="SMART" id="SM00709">
    <property type="entry name" value="Zpr1"/>
    <property type="match status" value="2"/>
</dbReference>
<dbReference type="InterPro" id="IPR040141">
    <property type="entry name" value="ZPR1"/>
</dbReference>
<dbReference type="NCBIfam" id="TIGR00310">
    <property type="entry name" value="ZPR1_znf"/>
    <property type="match status" value="2"/>
</dbReference>
<keyword evidence="5" id="KW-0862">Zinc</keyword>
<comment type="similarity">
    <text evidence="1">Belongs to the ZPR1 family.</text>
</comment>
<dbReference type="Gene3D" id="2.60.120.1040">
    <property type="entry name" value="ZPR1, A/B domain"/>
    <property type="match status" value="2"/>
</dbReference>
<evidence type="ECO:0000256" key="4">
    <source>
        <dbReference type="ARBA" id="ARBA00022771"/>
    </source>
</evidence>
<feature type="region of interest" description="Disordered" evidence="7">
    <location>
        <begin position="379"/>
        <end position="423"/>
    </location>
</feature>
<dbReference type="FunFam" id="2.20.25.420:FF:000003">
    <property type="entry name" value="zinc finger protein ZPR1"/>
    <property type="match status" value="1"/>
</dbReference>
<keyword evidence="10" id="KW-1185">Reference proteome</keyword>
<accession>A0AA47M0Z7</accession>
<dbReference type="Pfam" id="PF22794">
    <property type="entry name" value="jr-ZPR1"/>
    <property type="match status" value="2"/>
</dbReference>
<feature type="compositionally biased region" description="Acidic residues" evidence="7">
    <location>
        <begin position="412"/>
        <end position="423"/>
    </location>
</feature>
<dbReference type="EMBL" id="JAOPHQ010006482">
    <property type="protein sequence ID" value="KAK0131606.1"/>
    <property type="molecule type" value="Genomic_DNA"/>
</dbReference>
<name>A0AA47M0Z7_MERPO</name>
<keyword evidence="4" id="KW-0863">Zinc-finger</keyword>
<reference evidence="9" key="1">
    <citation type="journal article" date="2023" name="Front. Mar. Sci.">
        <title>A new Merluccius polli reference genome to investigate the effects of global change in West African waters.</title>
        <authorList>
            <person name="Mateo J.L."/>
            <person name="Blanco-Fernandez C."/>
            <person name="Garcia-Vazquez E."/>
            <person name="Machado-Schiaffino G."/>
        </authorList>
    </citation>
    <scope>NUCLEOTIDE SEQUENCE</scope>
    <source>
        <strain evidence="9">C29</strain>
        <tissue evidence="9">Fin</tissue>
    </source>
</reference>
<dbReference type="GO" id="GO:0008270">
    <property type="term" value="F:zinc ion binding"/>
    <property type="evidence" value="ECO:0007669"/>
    <property type="project" value="UniProtKB-KW"/>
</dbReference>
<dbReference type="InterPro" id="IPR004457">
    <property type="entry name" value="Znf_ZPR1"/>
</dbReference>